<dbReference type="AlphaFoldDB" id="A0A7Z0BA63"/>
<name>A0A7Z0BA63_9BURK</name>
<sequence>MNRSTRSLASATVQAKIFLATFMSFTVARFSPNARGFVSEEDTHWTNLASRVVRVALARKDFSYAALSDALAALGIAESERSLASRVSRGRIKLALLLQILYVTRAKTPRLWGQAVIAEGTWEERAAAVILAELTRHPTVTVSELAHRLVLLGADLTEKTLASHLSTGALSLPAFLQCIVALGSSSLDSYVDYEDLVLAVAIDRR</sequence>
<dbReference type="RefSeq" id="WP_179745759.1">
    <property type="nucleotide sequence ID" value="NZ_JACCAS010000002.1"/>
</dbReference>
<comment type="caution">
    <text evidence="2">The sequence shown here is derived from an EMBL/GenBank/DDBJ whole genome shotgun (WGS) entry which is preliminary data.</text>
</comment>
<organism evidence="2 3">
    <name type="scientific">Paraburkholderia bryophila</name>
    <dbReference type="NCBI Taxonomy" id="420952"/>
    <lineage>
        <taxon>Bacteria</taxon>
        <taxon>Pseudomonadati</taxon>
        <taxon>Pseudomonadota</taxon>
        <taxon>Betaproteobacteria</taxon>
        <taxon>Burkholderiales</taxon>
        <taxon>Burkholderiaceae</taxon>
        <taxon>Paraburkholderia</taxon>
    </lineage>
</organism>
<keyword evidence="3" id="KW-1185">Reference proteome</keyword>
<accession>A0A7Z0BA63</accession>
<dbReference type="InterPro" id="IPR045526">
    <property type="entry name" value="DUF6471"/>
</dbReference>
<dbReference type="EMBL" id="JACCAS010000002">
    <property type="protein sequence ID" value="NYH26013.1"/>
    <property type="molecule type" value="Genomic_DNA"/>
</dbReference>
<reference evidence="2 3" key="1">
    <citation type="submission" date="2020-07" db="EMBL/GenBank/DDBJ databases">
        <title>Exploring microbial biodiversity for novel pathways involved in the catabolism of aromatic compounds derived from lignin.</title>
        <authorList>
            <person name="Elkins J."/>
        </authorList>
    </citation>
    <scope>NUCLEOTIDE SEQUENCE [LARGE SCALE GENOMIC DNA]</scope>
    <source>
        <strain evidence="2 3">H2C3C</strain>
    </source>
</reference>
<gene>
    <name evidence="2" type="ORF">GGD40_005584</name>
</gene>
<dbReference type="Proteomes" id="UP000540929">
    <property type="component" value="Unassembled WGS sequence"/>
</dbReference>
<protein>
    <recommendedName>
        <fullName evidence="1">DUF6471 domain-containing protein</fullName>
    </recommendedName>
</protein>
<evidence type="ECO:0000313" key="3">
    <source>
        <dbReference type="Proteomes" id="UP000540929"/>
    </source>
</evidence>
<feature type="domain" description="DUF6471" evidence="1">
    <location>
        <begin position="45"/>
        <end position="107"/>
    </location>
</feature>
<evidence type="ECO:0000259" key="1">
    <source>
        <dbReference type="Pfam" id="PF20075"/>
    </source>
</evidence>
<evidence type="ECO:0000313" key="2">
    <source>
        <dbReference type="EMBL" id="NYH26013.1"/>
    </source>
</evidence>
<feature type="domain" description="DUF6471" evidence="1">
    <location>
        <begin position="122"/>
        <end position="187"/>
    </location>
</feature>
<dbReference type="Pfam" id="PF20075">
    <property type="entry name" value="DUF6471"/>
    <property type="match status" value="2"/>
</dbReference>
<proteinExistence type="predicted"/>